<dbReference type="PANTHER" id="PTHR30031:SF0">
    <property type="entry name" value="PHOSPHOENOLPYRUVATE CARBOXYKINASE (ATP)"/>
    <property type="match status" value="1"/>
</dbReference>
<dbReference type="EMBL" id="UINC01041592">
    <property type="protein sequence ID" value="SVB43078.1"/>
    <property type="molecule type" value="Genomic_DNA"/>
</dbReference>
<evidence type="ECO:0000256" key="6">
    <source>
        <dbReference type="ARBA" id="ARBA00022723"/>
    </source>
</evidence>
<gene>
    <name evidence="13" type="ORF">METZ01_LOCUS195932</name>
</gene>
<keyword evidence="11" id="KW-0456">Lyase</keyword>
<dbReference type="SUPFAM" id="SSF53795">
    <property type="entry name" value="PEP carboxykinase-like"/>
    <property type="match status" value="1"/>
</dbReference>
<evidence type="ECO:0000256" key="10">
    <source>
        <dbReference type="ARBA" id="ARBA00023211"/>
    </source>
</evidence>
<reference evidence="13" key="1">
    <citation type="submission" date="2018-05" db="EMBL/GenBank/DDBJ databases">
        <authorList>
            <person name="Lanie J.A."/>
            <person name="Ng W.-L."/>
            <person name="Kazmierczak K.M."/>
            <person name="Andrzejewski T.M."/>
            <person name="Davidsen T.M."/>
            <person name="Wayne K.J."/>
            <person name="Tettelin H."/>
            <person name="Glass J.I."/>
            <person name="Rusch D."/>
            <person name="Podicherti R."/>
            <person name="Tsui H.-C.T."/>
            <person name="Winkler M.E."/>
        </authorList>
    </citation>
    <scope>NUCLEOTIDE SEQUENCE</scope>
</reference>
<dbReference type="AlphaFoldDB" id="A0A382DXE4"/>
<keyword evidence="4" id="KW-0312">Gluconeogenesis</keyword>
<dbReference type="UniPathway" id="UPA00138"/>
<dbReference type="InterPro" id="IPR001272">
    <property type="entry name" value="PEP_carboxykinase_ATP"/>
</dbReference>
<comment type="similarity">
    <text evidence="2">Belongs to the phosphoenolpyruvate carboxykinase (ATP) family.</text>
</comment>
<evidence type="ECO:0000256" key="5">
    <source>
        <dbReference type="ARBA" id="ARBA00022490"/>
    </source>
</evidence>
<dbReference type="FunFam" id="3.40.449.10:FF:000001">
    <property type="entry name" value="Phosphoenolpyruvate carboxykinase (ATP)"/>
    <property type="match status" value="1"/>
</dbReference>
<evidence type="ECO:0000256" key="4">
    <source>
        <dbReference type="ARBA" id="ARBA00022432"/>
    </source>
</evidence>
<keyword evidence="8" id="KW-0210">Decarboxylase</keyword>
<protein>
    <recommendedName>
        <fullName evidence="3">phosphoenolpyruvate carboxykinase (ATP)</fullName>
        <ecNumber evidence="3">4.1.1.49</ecNumber>
    </recommendedName>
</protein>
<dbReference type="GO" id="GO:0046872">
    <property type="term" value="F:metal ion binding"/>
    <property type="evidence" value="ECO:0007669"/>
    <property type="project" value="UniProtKB-KW"/>
</dbReference>
<dbReference type="GO" id="GO:0004612">
    <property type="term" value="F:phosphoenolpyruvate carboxykinase (ATP) activity"/>
    <property type="evidence" value="ECO:0007669"/>
    <property type="project" value="UniProtKB-EC"/>
</dbReference>
<keyword evidence="6" id="KW-0479">Metal-binding</keyword>
<keyword evidence="7" id="KW-0547">Nucleotide-binding</keyword>
<evidence type="ECO:0000256" key="8">
    <source>
        <dbReference type="ARBA" id="ARBA00022793"/>
    </source>
</evidence>
<dbReference type="InterPro" id="IPR013035">
    <property type="entry name" value="PEP_carboxykinase_C"/>
</dbReference>
<name>A0A382DXE4_9ZZZZ</name>
<keyword evidence="10" id="KW-0464">Manganese</keyword>
<evidence type="ECO:0000256" key="7">
    <source>
        <dbReference type="ARBA" id="ARBA00022741"/>
    </source>
</evidence>
<dbReference type="Gene3D" id="3.90.228.20">
    <property type="match status" value="1"/>
</dbReference>
<evidence type="ECO:0000256" key="12">
    <source>
        <dbReference type="ARBA" id="ARBA00047371"/>
    </source>
</evidence>
<dbReference type="PANTHER" id="PTHR30031">
    <property type="entry name" value="PHOSPHOENOLPYRUVATE CARBOXYKINASE ATP"/>
    <property type="match status" value="1"/>
</dbReference>
<sequence>MSSMANRFYNKFVNQRNILRNLTYSKIRELEINSKFGRFTNNGTYCVLTGKFTGRSPNDKYIIDDAETRDKVWWGNINHPISNTKFNTLLKDVEKHYETLDNIYIYDGFCGADNKTRKKVRFFTENCWQHHFVKNMFIEPQKDELINFEPDFTLINACSIVDKKYKEDKMNSENFVMLNVSESLGIIGGTAYTGEMKKGIFSLMHYWLPQKGILTMHCSANKGFNGDTALFFGLSGTGKCNGKNTPILMYDG</sequence>
<evidence type="ECO:0000256" key="9">
    <source>
        <dbReference type="ARBA" id="ARBA00022840"/>
    </source>
</evidence>
<dbReference type="InterPro" id="IPR008210">
    <property type="entry name" value="PEP_carboxykinase_N"/>
</dbReference>
<dbReference type="Gene3D" id="3.40.449.10">
    <property type="entry name" value="Phosphoenolpyruvate Carboxykinase, domain 1"/>
    <property type="match status" value="1"/>
</dbReference>
<comment type="pathway">
    <text evidence="1">Carbohydrate biosynthesis; gluconeogenesis.</text>
</comment>
<organism evidence="13">
    <name type="scientific">marine metagenome</name>
    <dbReference type="NCBI Taxonomy" id="408172"/>
    <lineage>
        <taxon>unclassified sequences</taxon>
        <taxon>metagenomes</taxon>
        <taxon>ecological metagenomes</taxon>
    </lineage>
</organism>
<evidence type="ECO:0000256" key="11">
    <source>
        <dbReference type="ARBA" id="ARBA00023239"/>
    </source>
</evidence>
<evidence type="ECO:0000313" key="13">
    <source>
        <dbReference type="EMBL" id="SVB43078.1"/>
    </source>
</evidence>
<dbReference type="SUPFAM" id="SSF68923">
    <property type="entry name" value="PEP carboxykinase N-terminal domain"/>
    <property type="match status" value="1"/>
</dbReference>
<evidence type="ECO:0000256" key="2">
    <source>
        <dbReference type="ARBA" id="ARBA00006052"/>
    </source>
</evidence>
<dbReference type="GO" id="GO:0005524">
    <property type="term" value="F:ATP binding"/>
    <property type="evidence" value="ECO:0007669"/>
    <property type="project" value="UniProtKB-KW"/>
</dbReference>
<keyword evidence="9" id="KW-0067">ATP-binding</keyword>
<accession>A0A382DXE4</accession>
<evidence type="ECO:0000256" key="3">
    <source>
        <dbReference type="ARBA" id="ARBA00012363"/>
    </source>
</evidence>
<dbReference type="GO" id="GO:0005829">
    <property type="term" value="C:cytosol"/>
    <property type="evidence" value="ECO:0007669"/>
    <property type="project" value="TreeGrafter"/>
</dbReference>
<dbReference type="EC" id="4.1.1.49" evidence="3"/>
<proteinExistence type="inferred from homology"/>
<comment type="catalytic activity">
    <reaction evidence="12">
        <text>oxaloacetate + ATP = phosphoenolpyruvate + ADP + CO2</text>
        <dbReference type="Rhea" id="RHEA:18617"/>
        <dbReference type="ChEBI" id="CHEBI:16452"/>
        <dbReference type="ChEBI" id="CHEBI:16526"/>
        <dbReference type="ChEBI" id="CHEBI:30616"/>
        <dbReference type="ChEBI" id="CHEBI:58702"/>
        <dbReference type="ChEBI" id="CHEBI:456216"/>
        <dbReference type="EC" id="4.1.1.49"/>
    </reaction>
</comment>
<dbReference type="GO" id="GO:0006094">
    <property type="term" value="P:gluconeogenesis"/>
    <property type="evidence" value="ECO:0007669"/>
    <property type="project" value="UniProtKB-UniPathway"/>
</dbReference>
<keyword evidence="5" id="KW-0963">Cytoplasm</keyword>
<evidence type="ECO:0000256" key="1">
    <source>
        <dbReference type="ARBA" id="ARBA00004742"/>
    </source>
</evidence>
<dbReference type="Pfam" id="PF01293">
    <property type="entry name" value="PEPCK_ATP"/>
    <property type="match status" value="1"/>
</dbReference>
<feature type="non-terminal residue" evidence="13">
    <location>
        <position position="252"/>
    </location>
</feature>